<dbReference type="GO" id="GO:0016020">
    <property type="term" value="C:membrane"/>
    <property type="evidence" value="ECO:0007669"/>
    <property type="project" value="UniProtKB-SubCell"/>
</dbReference>
<dbReference type="AlphaFoldDB" id="A0AA41YJQ4"/>
<evidence type="ECO:0000313" key="7">
    <source>
        <dbReference type="EMBL" id="MCW3473850.1"/>
    </source>
</evidence>
<dbReference type="Pfam" id="PF07690">
    <property type="entry name" value="MFS_1"/>
    <property type="match status" value="1"/>
</dbReference>
<feature type="transmembrane region" description="Helical" evidence="5">
    <location>
        <begin position="167"/>
        <end position="184"/>
    </location>
</feature>
<feature type="transmembrane region" description="Helical" evidence="5">
    <location>
        <begin position="241"/>
        <end position="262"/>
    </location>
</feature>
<dbReference type="PANTHER" id="PTHR23539:SF1">
    <property type="entry name" value="MAJOR FACILITATOR SUPERFAMILY (MFS) PROFILE DOMAIN-CONTAINING PROTEIN"/>
    <property type="match status" value="1"/>
</dbReference>
<sequence>MSAAVVVPPDAHRERGLDWLNLFVAAVQTGFGAFVPVYLTLNAWTQTQIGVVLSAETVASMAGQVPGGALVDLTPRRRRVLAGAILAIAATALVLAASPLRLPVLGALILHAFAGCVLAPAIAAVSLALVGHAGLGVRLGRNVRFASIGSALGAAAMGATGSLLSERAVFLLTACLALPALWALRATGPAADAPNAEAAANNPADDDGTDTVAGAGQALGAIPDRAGPSPRVLALLRDRRLLVFAACVLLFHLSSAAILPVAAGEVTHRAGKGATLVIAAFIMVPQIVVALLSPAVGRAAEQFGRRRLLLLGFLALPLRGALFAVVGAPSALVAVQALEGVGGAVFGVMVPLVAADITRRTGHYSLCLGLLGLVTASGAALSTTLAGAIADLWGKASAFGVLGGIGMLAVLLVLAAMPETREAAPPTHQG</sequence>
<dbReference type="PROSITE" id="PS50850">
    <property type="entry name" value="MFS"/>
    <property type="match status" value="1"/>
</dbReference>
<reference evidence="7" key="1">
    <citation type="submission" date="2022-09" db="EMBL/GenBank/DDBJ databases">
        <title>Rhodovastum sp. nov. RN2-1 isolated from soil in Seongnam, South Korea.</title>
        <authorList>
            <person name="Le N.T."/>
        </authorList>
    </citation>
    <scope>NUCLEOTIDE SEQUENCE</scope>
    <source>
        <strain evidence="7">RN2-1</strain>
    </source>
</reference>
<gene>
    <name evidence="7" type="ORF">OL599_04605</name>
</gene>
<feature type="domain" description="Major facilitator superfamily (MFS) profile" evidence="6">
    <location>
        <begin position="240"/>
        <end position="430"/>
    </location>
</feature>
<dbReference type="Proteomes" id="UP001165679">
    <property type="component" value="Unassembled WGS sequence"/>
</dbReference>
<dbReference type="SUPFAM" id="SSF103473">
    <property type="entry name" value="MFS general substrate transporter"/>
    <property type="match status" value="1"/>
</dbReference>
<evidence type="ECO:0000256" key="5">
    <source>
        <dbReference type="SAM" id="Phobius"/>
    </source>
</evidence>
<protein>
    <submittedName>
        <fullName evidence="7">MFS transporter</fullName>
    </submittedName>
</protein>
<dbReference type="InterPro" id="IPR020846">
    <property type="entry name" value="MFS_dom"/>
</dbReference>
<evidence type="ECO:0000313" key="8">
    <source>
        <dbReference type="Proteomes" id="UP001165679"/>
    </source>
</evidence>
<evidence type="ECO:0000256" key="4">
    <source>
        <dbReference type="ARBA" id="ARBA00023136"/>
    </source>
</evidence>
<evidence type="ECO:0000256" key="2">
    <source>
        <dbReference type="ARBA" id="ARBA00022692"/>
    </source>
</evidence>
<feature type="transmembrane region" description="Helical" evidence="5">
    <location>
        <begin position="396"/>
        <end position="417"/>
    </location>
</feature>
<dbReference type="RefSeq" id="WP_264712468.1">
    <property type="nucleotide sequence ID" value="NZ_JAPDNT010000002.1"/>
</dbReference>
<feature type="transmembrane region" description="Helical" evidence="5">
    <location>
        <begin position="104"/>
        <end position="130"/>
    </location>
</feature>
<proteinExistence type="predicted"/>
<feature type="transmembrane region" description="Helical" evidence="5">
    <location>
        <begin position="366"/>
        <end position="390"/>
    </location>
</feature>
<reference evidence="7" key="2">
    <citation type="submission" date="2022-10" db="EMBL/GenBank/DDBJ databases">
        <authorList>
            <person name="Trinh H.N."/>
        </authorList>
    </citation>
    <scope>NUCLEOTIDE SEQUENCE</scope>
    <source>
        <strain evidence="7">RN2-1</strain>
    </source>
</reference>
<evidence type="ECO:0000259" key="6">
    <source>
        <dbReference type="PROSITE" id="PS50850"/>
    </source>
</evidence>
<accession>A0AA41YJQ4</accession>
<dbReference type="Gene3D" id="1.20.1250.20">
    <property type="entry name" value="MFS general substrate transporter like domains"/>
    <property type="match status" value="2"/>
</dbReference>
<dbReference type="InterPro" id="IPR036259">
    <property type="entry name" value="MFS_trans_sf"/>
</dbReference>
<keyword evidence="8" id="KW-1185">Reference proteome</keyword>
<dbReference type="GO" id="GO:0022857">
    <property type="term" value="F:transmembrane transporter activity"/>
    <property type="evidence" value="ECO:0007669"/>
    <property type="project" value="InterPro"/>
</dbReference>
<dbReference type="EMBL" id="JAPDNT010000002">
    <property type="protein sequence ID" value="MCW3473850.1"/>
    <property type="molecule type" value="Genomic_DNA"/>
</dbReference>
<feature type="transmembrane region" description="Helical" evidence="5">
    <location>
        <begin position="20"/>
        <end position="41"/>
    </location>
</feature>
<keyword evidence="3 5" id="KW-1133">Transmembrane helix</keyword>
<name>A0AA41YJQ4_9PROT</name>
<evidence type="ECO:0000256" key="1">
    <source>
        <dbReference type="ARBA" id="ARBA00004141"/>
    </source>
</evidence>
<feature type="transmembrane region" description="Helical" evidence="5">
    <location>
        <begin position="80"/>
        <end position="98"/>
    </location>
</feature>
<organism evidence="7 8">
    <name type="scientific">Limobrevibacterium gyesilva</name>
    <dbReference type="NCBI Taxonomy" id="2991712"/>
    <lineage>
        <taxon>Bacteria</taxon>
        <taxon>Pseudomonadati</taxon>
        <taxon>Pseudomonadota</taxon>
        <taxon>Alphaproteobacteria</taxon>
        <taxon>Acetobacterales</taxon>
        <taxon>Acetobacteraceae</taxon>
        <taxon>Limobrevibacterium</taxon>
    </lineage>
</organism>
<feature type="transmembrane region" description="Helical" evidence="5">
    <location>
        <begin position="142"/>
        <end position="161"/>
    </location>
</feature>
<keyword evidence="4 5" id="KW-0472">Membrane</keyword>
<evidence type="ECO:0000256" key="3">
    <source>
        <dbReference type="ARBA" id="ARBA00022989"/>
    </source>
</evidence>
<feature type="transmembrane region" description="Helical" evidence="5">
    <location>
        <begin position="308"/>
        <end position="327"/>
    </location>
</feature>
<feature type="transmembrane region" description="Helical" evidence="5">
    <location>
        <begin position="274"/>
        <end position="296"/>
    </location>
</feature>
<feature type="transmembrane region" description="Helical" evidence="5">
    <location>
        <begin position="333"/>
        <end position="354"/>
    </location>
</feature>
<keyword evidence="2 5" id="KW-0812">Transmembrane</keyword>
<comment type="subcellular location">
    <subcellularLocation>
        <location evidence="1">Membrane</location>
        <topology evidence="1">Multi-pass membrane protein</topology>
    </subcellularLocation>
</comment>
<dbReference type="PANTHER" id="PTHR23539">
    <property type="entry name" value="MFS TRANSPORTER"/>
    <property type="match status" value="1"/>
</dbReference>
<dbReference type="InterPro" id="IPR011701">
    <property type="entry name" value="MFS"/>
</dbReference>
<comment type="caution">
    <text evidence="7">The sequence shown here is derived from an EMBL/GenBank/DDBJ whole genome shotgun (WGS) entry which is preliminary data.</text>
</comment>
<dbReference type="PROSITE" id="PS00216">
    <property type="entry name" value="SUGAR_TRANSPORT_1"/>
    <property type="match status" value="1"/>
</dbReference>
<dbReference type="InterPro" id="IPR005829">
    <property type="entry name" value="Sugar_transporter_CS"/>
</dbReference>